<keyword evidence="1" id="KW-0479">Metal-binding</keyword>
<feature type="coiled-coil region" evidence="2">
    <location>
        <begin position="99"/>
        <end position="126"/>
    </location>
</feature>
<dbReference type="InterPro" id="IPR001878">
    <property type="entry name" value="Znf_CCHC"/>
</dbReference>
<protein>
    <recommendedName>
        <fullName evidence="4">CCHC-type domain-containing protein</fullName>
    </recommendedName>
</protein>
<sequence>MPLCFSSVQVELEPEVTARRSQIVIERRKVSTHNRKIPVPVVYPPPPPAYLLQPQYTHTDTQIVLAAPPPPPQEQESSTILNINIQQAASEIAENLATENMLRNQVAVLENSLDEEREAKRREESARYRQEIDKIYEEREARHRSRSREEQREFRSREVSVEWDDEEAARRRISREFHQRSSSTSRLPSPRRSGDRLMIMNEHPNPRHSADRLLVSQTRYHSHEIRYHRCRFCNQHGHRSSDCTEGDAQVVQVPVGRVRYWAV</sequence>
<accession>A0A3N4KHI3</accession>
<dbReference type="AlphaFoldDB" id="A0A3N4KHI3"/>
<organism evidence="5 6">
    <name type="scientific">Choiromyces venosus 120613-1</name>
    <dbReference type="NCBI Taxonomy" id="1336337"/>
    <lineage>
        <taxon>Eukaryota</taxon>
        <taxon>Fungi</taxon>
        <taxon>Dikarya</taxon>
        <taxon>Ascomycota</taxon>
        <taxon>Pezizomycotina</taxon>
        <taxon>Pezizomycetes</taxon>
        <taxon>Pezizales</taxon>
        <taxon>Tuberaceae</taxon>
        <taxon>Choiromyces</taxon>
    </lineage>
</organism>
<name>A0A3N4KHI3_9PEZI</name>
<gene>
    <name evidence="5" type="ORF">L873DRAFT_1785931</name>
</gene>
<feature type="domain" description="CCHC-type" evidence="4">
    <location>
        <begin position="229"/>
        <end position="245"/>
    </location>
</feature>
<dbReference type="GO" id="GO:0003676">
    <property type="term" value="F:nucleic acid binding"/>
    <property type="evidence" value="ECO:0007669"/>
    <property type="project" value="InterPro"/>
</dbReference>
<evidence type="ECO:0000256" key="1">
    <source>
        <dbReference type="PROSITE-ProRule" id="PRU00047"/>
    </source>
</evidence>
<evidence type="ECO:0000256" key="2">
    <source>
        <dbReference type="SAM" id="Coils"/>
    </source>
</evidence>
<proteinExistence type="predicted"/>
<feature type="compositionally biased region" description="Basic and acidic residues" evidence="3">
    <location>
        <begin position="140"/>
        <end position="160"/>
    </location>
</feature>
<evidence type="ECO:0000313" key="6">
    <source>
        <dbReference type="Proteomes" id="UP000276215"/>
    </source>
</evidence>
<keyword evidence="1" id="KW-0863">Zinc-finger</keyword>
<evidence type="ECO:0000259" key="4">
    <source>
        <dbReference type="PROSITE" id="PS50158"/>
    </source>
</evidence>
<dbReference type="PROSITE" id="PS50158">
    <property type="entry name" value="ZF_CCHC"/>
    <property type="match status" value="1"/>
</dbReference>
<dbReference type="OrthoDB" id="5420544at2759"/>
<keyword evidence="1" id="KW-0862">Zinc</keyword>
<feature type="region of interest" description="Disordered" evidence="3">
    <location>
        <begin position="140"/>
        <end position="161"/>
    </location>
</feature>
<dbReference type="EMBL" id="ML120354">
    <property type="protein sequence ID" value="RPB05325.1"/>
    <property type="molecule type" value="Genomic_DNA"/>
</dbReference>
<evidence type="ECO:0000256" key="3">
    <source>
        <dbReference type="SAM" id="MobiDB-lite"/>
    </source>
</evidence>
<dbReference type="GO" id="GO:0008270">
    <property type="term" value="F:zinc ion binding"/>
    <property type="evidence" value="ECO:0007669"/>
    <property type="project" value="UniProtKB-KW"/>
</dbReference>
<keyword evidence="2" id="KW-0175">Coiled coil</keyword>
<keyword evidence="6" id="KW-1185">Reference proteome</keyword>
<feature type="compositionally biased region" description="Low complexity" evidence="3">
    <location>
        <begin position="180"/>
        <end position="191"/>
    </location>
</feature>
<reference evidence="5 6" key="1">
    <citation type="journal article" date="2018" name="Nat. Ecol. Evol.">
        <title>Pezizomycetes genomes reveal the molecular basis of ectomycorrhizal truffle lifestyle.</title>
        <authorList>
            <person name="Murat C."/>
            <person name="Payen T."/>
            <person name="Noel B."/>
            <person name="Kuo A."/>
            <person name="Morin E."/>
            <person name="Chen J."/>
            <person name="Kohler A."/>
            <person name="Krizsan K."/>
            <person name="Balestrini R."/>
            <person name="Da Silva C."/>
            <person name="Montanini B."/>
            <person name="Hainaut M."/>
            <person name="Levati E."/>
            <person name="Barry K.W."/>
            <person name="Belfiori B."/>
            <person name="Cichocki N."/>
            <person name="Clum A."/>
            <person name="Dockter R.B."/>
            <person name="Fauchery L."/>
            <person name="Guy J."/>
            <person name="Iotti M."/>
            <person name="Le Tacon F."/>
            <person name="Lindquist E.A."/>
            <person name="Lipzen A."/>
            <person name="Malagnac F."/>
            <person name="Mello A."/>
            <person name="Molinier V."/>
            <person name="Miyauchi S."/>
            <person name="Poulain J."/>
            <person name="Riccioni C."/>
            <person name="Rubini A."/>
            <person name="Sitrit Y."/>
            <person name="Splivallo R."/>
            <person name="Traeger S."/>
            <person name="Wang M."/>
            <person name="Zifcakova L."/>
            <person name="Wipf D."/>
            <person name="Zambonelli A."/>
            <person name="Paolocci F."/>
            <person name="Nowrousian M."/>
            <person name="Ottonello S."/>
            <person name="Baldrian P."/>
            <person name="Spatafora J.W."/>
            <person name="Henrissat B."/>
            <person name="Nagy L.G."/>
            <person name="Aury J.M."/>
            <person name="Wincker P."/>
            <person name="Grigoriev I.V."/>
            <person name="Bonfante P."/>
            <person name="Martin F.M."/>
        </authorList>
    </citation>
    <scope>NUCLEOTIDE SEQUENCE [LARGE SCALE GENOMIC DNA]</scope>
    <source>
        <strain evidence="5 6">120613-1</strain>
    </source>
</reference>
<feature type="region of interest" description="Disordered" evidence="3">
    <location>
        <begin position="174"/>
        <end position="196"/>
    </location>
</feature>
<dbReference type="Proteomes" id="UP000276215">
    <property type="component" value="Unassembled WGS sequence"/>
</dbReference>
<evidence type="ECO:0000313" key="5">
    <source>
        <dbReference type="EMBL" id="RPB05325.1"/>
    </source>
</evidence>